<dbReference type="RefSeq" id="WP_136838851.1">
    <property type="nucleotide sequence ID" value="NZ_SWBR01000001.1"/>
</dbReference>
<evidence type="ECO:0000256" key="2">
    <source>
        <dbReference type="ARBA" id="ARBA00022638"/>
    </source>
</evidence>
<gene>
    <name evidence="7" type="ORF">FA048_03665</name>
</gene>
<dbReference type="EMBL" id="SWBR01000001">
    <property type="protein sequence ID" value="TKC12727.1"/>
    <property type="molecule type" value="Genomic_DNA"/>
</dbReference>
<feature type="signal peptide" evidence="5">
    <location>
        <begin position="1"/>
        <end position="19"/>
    </location>
</feature>
<dbReference type="Gene3D" id="3.10.350.10">
    <property type="entry name" value="LysM domain"/>
    <property type="match status" value="1"/>
</dbReference>
<sequence length="234" mass="26833">MKKTITLFILLLTSIFVKAQSTEDYIAEHVNHAQELMREHEIPASIILGVAIHESAAGKSKIARYLNNHFGVKGSNNSTEIRSAYRDYPTVDSSYNHFVSFLHSRSYFNILFEKYDQYDYKNWARGIQRGGYAHSRTWSAQVIALIKKYELYQYDERPDDYIEVVIPAVELERKAVVNSRKSRSSIVKKTSFYTIKKGDNLNKIAERIGTTSAALMKKNNLKSATLQPGQKIKL</sequence>
<organism evidence="7 8">
    <name type="scientific">Pedobacter polaris</name>
    <dbReference type="NCBI Taxonomy" id="2571273"/>
    <lineage>
        <taxon>Bacteria</taxon>
        <taxon>Pseudomonadati</taxon>
        <taxon>Bacteroidota</taxon>
        <taxon>Sphingobacteriia</taxon>
        <taxon>Sphingobacteriales</taxon>
        <taxon>Sphingobacteriaceae</taxon>
        <taxon>Pedobacter</taxon>
    </lineage>
</organism>
<dbReference type="SUPFAM" id="SSF54106">
    <property type="entry name" value="LysM domain"/>
    <property type="match status" value="1"/>
</dbReference>
<dbReference type="GO" id="GO:0031640">
    <property type="term" value="P:killing of cells of another organism"/>
    <property type="evidence" value="ECO:0007669"/>
    <property type="project" value="UniProtKB-KW"/>
</dbReference>
<keyword evidence="3" id="KW-0378">Hydrolase</keyword>
<dbReference type="Proteomes" id="UP000309488">
    <property type="component" value="Unassembled WGS sequence"/>
</dbReference>
<keyword evidence="2" id="KW-0081">Bacteriolytic enzyme</keyword>
<feature type="chain" id="PRO_5020289101" description="Peptidoglycan hydrolase" evidence="5">
    <location>
        <begin position="20"/>
        <end position="234"/>
    </location>
</feature>
<dbReference type="OrthoDB" id="977752at2"/>
<dbReference type="SMART" id="SM00257">
    <property type="entry name" value="LysM"/>
    <property type="match status" value="1"/>
</dbReference>
<comment type="caution">
    <text evidence="7">The sequence shown here is derived from an EMBL/GenBank/DDBJ whole genome shotgun (WGS) entry which is preliminary data.</text>
</comment>
<dbReference type="PANTHER" id="PTHR33308">
    <property type="entry name" value="PEPTIDOGLYCAN HYDROLASE FLGJ"/>
    <property type="match status" value="1"/>
</dbReference>
<feature type="domain" description="LysM" evidence="6">
    <location>
        <begin position="191"/>
        <end position="234"/>
    </location>
</feature>
<name>A0A4U1CU22_9SPHI</name>
<dbReference type="GO" id="GO:0004040">
    <property type="term" value="F:amidase activity"/>
    <property type="evidence" value="ECO:0007669"/>
    <property type="project" value="InterPro"/>
</dbReference>
<dbReference type="InterPro" id="IPR051056">
    <property type="entry name" value="Glycosyl_Hydrolase_73"/>
</dbReference>
<dbReference type="Gene3D" id="1.10.530.10">
    <property type="match status" value="1"/>
</dbReference>
<dbReference type="CDD" id="cd00118">
    <property type="entry name" value="LysM"/>
    <property type="match status" value="1"/>
</dbReference>
<evidence type="ECO:0000256" key="4">
    <source>
        <dbReference type="ARBA" id="ARBA00032108"/>
    </source>
</evidence>
<keyword evidence="8" id="KW-1185">Reference proteome</keyword>
<dbReference type="PROSITE" id="PS51782">
    <property type="entry name" value="LYSM"/>
    <property type="match status" value="1"/>
</dbReference>
<evidence type="ECO:0000256" key="5">
    <source>
        <dbReference type="SAM" id="SignalP"/>
    </source>
</evidence>
<dbReference type="AlphaFoldDB" id="A0A4U1CU22"/>
<reference evidence="7 8" key="1">
    <citation type="submission" date="2019-04" db="EMBL/GenBank/DDBJ databases">
        <title>Pedobacter sp. RP-3-22 sp. nov., isolated from Arctic soil.</title>
        <authorList>
            <person name="Dahal R.H."/>
            <person name="Kim D.-U."/>
        </authorList>
    </citation>
    <scope>NUCLEOTIDE SEQUENCE [LARGE SCALE GENOMIC DNA]</scope>
    <source>
        <strain evidence="7 8">RP-3-22</strain>
    </source>
</reference>
<dbReference type="PANTHER" id="PTHR33308:SF9">
    <property type="entry name" value="PEPTIDOGLYCAN HYDROLASE FLGJ"/>
    <property type="match status" value="1"/>
</dbReference>
<dbReference type="InterPro" id="IPR018392">
    <property type="entry name" value="LysM"/>
</dbReference>
<proteinExistence type="predicted"/>
<protein>
    <recommendedName>
        <fullName evidence="4">Peptidoglycan hydrolase</fullName>
    </recommendedName>
</protein>
<dbReference type="Pfam" id="PF01476">
    <property type="entry name" value="LysM"/>
    <property type="match status" value="1"/>
</dbReference>
<evidence type="ECO:0000313" key="7">
    <source>
        <dbReference type="EMBL" id="TKC12727.1"/>
    </source>
</evidence>
<accession>A0A4U1CU22</accession>
<evidence type="ECO:0000259" key="6">
    <source>
        <dbReference type="PROSITE" id="PS51782"/>
    </source>
</evidence>
<evidence type="ECO:0000256" key="1">
    <source>
        <dbReference type="ARBA" id="ARBA00022529"/>
    </source>
</evidence>
<dbReference type="SMART" id="SM00047">
    <property type="entry name" value="LYZ2"/>
    <property type="match status" value="1"/>
</dbReference>
<dbReference type="Pfam" id="PF01832">
    <property type="entry name" value="Glucosaminidase"/>
    <property type="match status" value="1"/>
</dbReference>
<dbReference type="InterPro" id="IPR036779">
    <property type="entry name" value="LysM_dom_sf"/>
</dbReference>
<evidence type="ECO:0000313" key="8">
    <source>
        <dbReference type="Proteomes" id="UP000309488"/>
    </source>
</evidence>
<dbReference type="GO" id="GO:0042742">
    <property type="term" value="P:defense response to bacterium"/>
    <property type="evidence" value="ECO:0007669"/>
    <property type="project" value="UniProtKB-KW"/>
</dbReference>
<keyword evidence="5" id="KW-0732">Signal</keyword>
<keyword evidence="1" id="KW-0929">Antimicrobial</keyword>
<evidence type="ECO:0000256" key="3">
    <source>
        <dbReference type="ARBA" id="ARBA00022801"/>
    </source>
</evidence>
<dbReference type="InterPro" id="IPR002901">
    <property type="entry name" value="MGlyc_endo_b_GlcNAc-like_dom"/>
</dbReference>